<keyword evidence="6" id="KW-0406">Ion transport</keyword>
<feature type="region of interest" description="Disordered" evidence="9">
    <location>
        <begin position="1"/>
        <end position="53"/>
    </location>
</feature>
<feature type="domain" description="Potassium channel" evidence="11">
    <location>
        <begin position="71"/>
        <end position="148"/>
    </location>
</feature>
<comment type="similarity">
    <text evidence="2">Belongs to the two pore domain potassium channel (TC 1.A.1.7) family.</text>
</comment>
<gene>
    <name evidence="13" type="primary">LOC108838864</name>
</gene>
<evidence type="ECO:0000313" key="12">
    <source>
        <dbReference type="Proteomes" id="UP000504610"/>
    </source>
</evidence>
<evidence type="ECO:0000256" key="1">
    <source>
        <dbReference type="ARBA" id="ARBA00004141"/>
    </source>
</evidence>
<dbReference type="RefSeq" id="XP_056841746.1">
    <property type="nucleotide sequence ID" value="XM_056985766.1"/>
</dbReference>
<dbReference type="InterPro" id="IPR003280">
    <property type="entry name" value="2pore_dom_K_chnl"/>
</dbReference>
<keyword evidence="8 13" id="KW-0407">Ion channel</keyword>
<sequence>MGNHSDLGARLLTEEHLRTESPSTGVVTKKEDITEEEDVPKETSREGATAPEIPPTAVPTVYKPIITVAVILLCVYLTFAVTTYTLLPEEFTGTKTNLFVDALYFAVVTLSTVGYGDIVPSSTRTKILNIVLVSIGVFSLDYLMNRVVIHLLDLQEKAILARIKTPSSVVVDEVKGRIRTEFKLCLAILAVVLCVGVGTLFLHYHENLDLIDSVYLSVISIGTVGYGDEAFQTVYGRVFALVWILMSGLAVTTFFYYFAQTRIGGSIMQLPESMSESKTRIDKAEFILWKLKEDKTITEEDIRRVLEGCERSG</sequence>
<dbReference type="GO" id="GO:0005886">
    <property type="term" value="C:plasma membrane"/>
    <property type="evidence" value="ECO:0007669"/>
    <property type="project" value="TreeGrafter"/>
</dbReference>
<dbReference type="PANTHER" id="PTHR11003">
    <property type="entry name" value="POTASSIUM CHANNEL, SUBFAMILY K"/>
    <property type="match status" value="1"/>
</dbReference>
<reference evidence="13" key="2">
    <citation type="submission" date="2025-08" db="UniProtKB">
        <authorList>
            <consortium name="RefSeq"/>
        </authorList>
    </citation>
    <scope>IDENTIFICATION</scope>
    <source>
        <tissue evidence="13">Leaf</tissue>
    </source>
</reference>
<evidence type="ECO:0000259" key="11">
    <source>
        <dbReference type="Pfam" id="PF07885"/>
    </source>
</evidence>
<evidence type="ECO:0000256" key="4">
    <source>
        <dbReference type="ARBA" id="ARBA00022692"/>
    </source>
</evidence>
<dbReference type="OrthoDB" id="415460at2759"/>
<keyword evidence="12" id="KW-1185">Reference proteome</keyword>
<evidence type="ECO:0000256" key="5">
    <source>
        <dbReference type="ARBA" id="ARBA00022989"/>
    </source>
</evidence>
<reference evidence="12" key="1">
    <citation type="journal article" date="2019" name="Database">
        <title>The radish genome database (RadishGD): an integrated information resource for radish genomics.</title>
        <authorList>
            <person name="Yu H.J."/>
            <person name="Baek S."/>
            <person name="Lee Y.J."/>
            <person name="Cho A."/>
            <person name="Mun J.H."/>
        </authorList>
    </citation>
    <scope>NUCLEOTIDE SEQUENCE [LARGE SCALE GENOMIC DNA]</scope>
    <source>
        <strain evidence="12">cv. WK10039</strain>
    </source>
</reference>
<dbReference type="Pfam" id="PF07885">
    <property type="entry name" value="Ion_trans_2"/>
    <property type="match status" value="2"/>
</dbReference>
<dbReference type="Gene3D" id="1.10.287.70">
    <property type="match status" value="2"/>
</dbReference>
<dbReference type="KEGG" id="rsz:108838864"/>
<evidence type="ECO:0000256" key="10">
    <source>
        <dbReference type="SAM" id="Phobius"/>
    </source>
</evidence>
<evidence type="ECO:0000256" key="8">
    <source>
        <dbReference type="ARBA" id="ARBA00023303"/>
    </source>
</evidence>
<keyword evidence="7 10" id="KW-0472">Membrane</keyword>
<organism evidence="12 13">
    <name type="scientific">Raphanus sativus</name>
    <name type="common">Radish</name>
    <name type="synonym">Raphanus raphanistrum var. sativus</name>
    <dbReference type="NCBI Taxonomy" id="3726"/>
    <lineage>
        <taxon>Eukaryota</taxon>
        <taxon>Viridiplantae</taxon>
        <taxon>Streptophyta</taxon>
        <taxon>Embryophyta</taxon>
        <taxon>Tracheophyta</taxon>
        <taxon>Spermatophyta</taxon>
        <taxon>Magnoliopsida</taxon>
        <taxon>eudicotyledons</taxon>
        <taxon>Gunneridae</taxon>
        <taxon>Pentapetalae</taxon>
        <taxon>rosids</taxon>
        <taxon>malvids</taxon>
        <taxon>Brassicales</taxon>
        <taxon>Brassicaceae</taxon>
        <taxon>Brassiceae</taxon>
        <taxon>Raphanus</taxon>
    </lineage>
</organism>
<evidence type="ECO:0000313" key="13">
    <source>
        <dbReference type="RefSeq" id="XP_056841746.1"/>
    </source>
</evidence>
<evidence type="ECO:0000256" key="2">
    <source>
        <dbReference type="ARBA" id="ARBA00010159"/>
    </source>
</evidence>
<feature type="domain" description="Potassium channel" evidence="11">
    <location>
        <begin position="191"/>
        <end position="260"/>
    </location>
</feature>
<dbReference type="PRINTS" id="PR01333">
    <property type="entry name" value="2POREKCHANEL"/>
</dbReference>
<protein>
    <submittedName>
        <fullName evidence="13">Two-pore potassium channel 4</fullName>
    </submittedName>
</protein>
<dbReference type="AlphaFoldDB" id="A0A9W3BRE0"/>
<evidence type="ECO:0000256" key="7">
    <source>
        <dbReference type="ARBA" id="ARBA00023136"/>
    </source>
</evidence>
<dbReference type="PANTHER" id="PTHR11003:SF268">
    <property type="entry name" value="TWO-PORE POTASSIUM CHANNEL 4-RELATED"/>
    <property type="match status" value="1"/>
</dbReference>
<dbReference type="GO" id="GO:0005774">
    <property type="term" value="C:vacuolar membrane"/>
    <property type="evidence" value="ECO:0007669"/>
    <property type="project" value="UniProtKB-ARBA"/>
</dbReference>
<comment type="subcellular location">
    <subcellularLocation>
        <location evidence="1">Membrane</location>
        <topology evidence="1">Multi-pass membrane protein</topology>
    </subcellularLocation>
</comment>
<evidence type="ECO:0000256" key="6">
    <source>
        <dbReference type="ARBA" id="ARBA00023065"/>
    </source>
</evidence>
<feature type="transmembrane region" description="Helical" evidence="10">
    <location>
        <begin position="184"/>
        <end position="204"/>
    </location>
</feature>
<dbReference type="GO" id="GO:0015271">
    <property type="term" value="F:outward rectifier potassium channel activity"/>
    <property type="evidence" value="ECO:0007669"/>
    <property type="project" value="TreeGrafter"/>
</dbReference>
<evidence type="ECO:0000256" key="3">
    <source>
        <dbReference type="ARBA" id="ARBA00022448"/>
    </source>
</evidence>
<feature type="transmembrane region" description="Helical" evidence="10">
    <location>
        <begin position="65"/>
        <end position="86"/>
    </location>
</feature>
<keyword evidence="4 10" id="KW-0812">Transmembrane</keyword>
<dbReference type="GO" id="GO:0022841">
    <property type="term" value="F:potassium ion leak channel activity"/>
    <property type="evidence" value="ECO:0007669"/>
    <property type="project" value="TreeGrafter"/>
</dbReference>
<accession>A0A9W3BRE0</accession>
<dbReference type="SUPFAM" id="SSF81324">
    <property type="entry name" value="Voltage-gated potassium channels"/>
    <property type="match status" value="2"/>
</dbReference>
<name>A0A9W3BRE0_RAPSA</name>
<keyword evidence="3" id="KW-0813">Transport</keyword>
<dbReference type="GeneID" id="108838864"/>
<dbReference type="GO" id="GO:0030322">
    <property type="term" value="P:stabilization of membrane potential"/>
    <property type="evidence" value="ECO:0007669"/>
    <property type="project" value="TreeGrafter"/>
</dbReference>
<dbReference type="Proteomes" id="UP000504610">
    <property type="component" value="Chromosome 5"/>
</dbReference>
<feature type="transmembrane region" description="Helical" evidence="10">
    <location>
        <begin position="238"/>
        <end position="259"/>
    </location>
</feature>
<feature type="transmembrane region" description="Helical" evidence="10">
    <location>
        <begin position="98"/>
        <end position="115"/>
    </location>
</feature>
<dbReference type="InterPro" id="IPR013099">
    <property type="entry name" value="K_chnl_dom"/>
</dbReference>
<evidence type="ECO:0000256" key="9">
    <source>
        <dbReference type="SAM" id="MobiDB-lite"/>
    </source>
</evidence>
<keyword evidence="5 10" id="KW-1133">Transmembrane helix</keyword>
<proteinExistence type="inferred from homology"/>